<dbReference type="EMBL" id="WUEK01000004">
    <property type="protein sequence ID" value="MXG89402.1"/>
    <property type="molecule type" value="Genomic_DNA"/>
</dbReference>
<evidence type="ECO:0000313" key="2">
    <source>
        <dbReference type="Proteomes" id="UP000473325"/>
    </source>
</evidence>
<reference evidence="1 2" key="1">
    <citation type="submission" date="2019-12" db="EMBL/GenBank/DDBJ databases">
        <authorList>
            <person name="Kun Z."/>
        </authorList>
    </citation>
    <scope>NUCLEOTIDE SEQUENCE [LARGE SCALE GENOMIC DNA]</scope>
    <source>
        <strain evidence="1 2">YIM 123512</strain>
    </source>
</reference>
<name>A0A6L7F075_9ACTN</name>
<organism evidence="1 2">
    <name type="scientific">Nocardioides flavescens</name>
    <dbReference type="NCBI Taxonomy" id="2691959"/>
    <lineage>
        <taxon>Bacteria</taxon>
        <taxon>Bacillati</taxon>
        <taxon>Actinomycetota</taxon>
        <taxon>Actinomycetes</taxon>
        <taxon>Propionibacteriales</taxon>
        <taxon>Nocardioidaceae</taxon>
        <taxon>Nocardioides</taxon>
    </lineage>
</organism>
<keyword evidence="2" id="KW-1185">Reference proteome</keyword>
<dbReference type="Pfam" id="PF18944">
    <property type="entry name" value="DUF5691"/>
    <property type="match status" value="1"/>
</dbReference>
<sequence length="497" mass="53404">MSSPSPSLPSAPSTSSWWAELRAAALVGTARRPAPAPPDRLGSLLATADRETALLDAAALVAAVRRCAPPRPGDAASGPAGPDHRPVAPDRAVQLVDLLLHQPPAGPRLTTVLLTHWLRTADERGARAPHHLLPDLLALATRDASLRPLVARVGDARGRWLAAANPAWAWMDADAAPVDVDPARWGLMTTDERELALLALRASDPETARELLESTWSTDPAAARATLLATLRRGLGPDDVALLERALDDRSAKVRETALGLLDRLPTSARGDRMAARLRGLLSTSGRVRRTLQVELPLEPDPAGVRDGLGAPRAGGSQRDHWLATIIRAAPLDVWTEVSGTDPAGTWRMLRDDRVRSLLVDTVVLRRDARWAAAVLADTWAPRLLALLPPGEVAPLVAPRVARAQLHELPALLGHLATPWDPATSRAVSRRLTGDPDHERTSLAAASLAEQLARGLHPDVRGELRAWGERLAPEQRRRIAPVLSYLTLVPDITEAFS</sequence>
<accession>A0A6L7F075</accession>
<gene>
    <name evidence="1" type="ORF">GRQ65_07545</name>
</gene>
<dbReference type="InterPro" id="IPR043746">
    <property type="entry name" value="DUF5691"/>
</dbReference>
<dbReference type="Proteomes" id="UP000473325">
    <property type="component" value="Unassembled WGS sequence"/>
</dbReference>
<protein>
    <submittedName>
        <fullName evidence="1">Uncharacterized protein</fullName>
    </submittedName>
</protein>
<dbReference type="AlphaFoldDB" id="A0A6L7F075"/>
<proteinExistence type="predicted"/>
<evidence type="ECO:0000313" key="1">
    <source>
        <dbReference type="EMBL" id="MXG89402.1"/>
    </source>
</evidence>
<dbReference type="RefSeq" id="WP_160876820.1">
    <property type="nucleotide sequence ID" value="NZ_WUEK01000004.1"/>
</dbReference>
<comment type="caution">
    <text evidence="1">The sequence shown here is derived from an EMBL/GenBank/DDBJ whole genome shotgun (WGS) entry which is preliminary data.</text>
</comment>